<reference evidence="2 3" key="1">
    <citation type="submission" date="2020-04" db="EMBL/GenBank/DDBJ databases">
        <title>Flammeovirga sp. SR4, a novel species isolated from seawater.</title>
        <authorList>
            <person name="Wang X."/>
        </authorList>
    </citation>
    <scope>NUCLEOTIDE SEQUENCE [LARGE SCALE GENOMIC DNA]</scope>
    <source>
        <strain evidence="2 3">ATCC 23126</strain>
    </source>
</reference>
<dbReference type="SUPFAM" id="SSF56219">
    <property type="entry name" value="DNase I-like"/>
    <property type="match status" value="1"/>
</dbReference>
<dbReference type="Proteomes" id="UP000576082">
    <property type="component" value="Unassembled WGS sequence"/>
</dbReference>
<sequence>MSFNIRMNTPNDGENAWPNRKQWVGDVIKFNDVDLLGCQEVLVEQLHDLEKELPHMSYVGVGRDDGKEGGEFSPIFYNTKEFKVMESGTFWLSDTPEEPSKGWDAALPRVCTWIKLKHKHSKRTLVVMNTHYDHMGKEARIESSKLIAQKAQEFSNNGKIAVVLMGDLNSTPNSTAVMELQNVFQDTKTLSLTNPLGPTGTFQAFNYNAEMKEQIDYIMTYGYFKVLRYAHIAEARDQKFPSDHLPVFVEIQ</sequence>
<keyword evidence="3" id="KW-1185">Reference proteome</keyword>
<evidence type="ECO:0000259" key="1">
    <source>
        <dbReference type="Pfam" id="PF03372"/>
    </source>
</evidence>
<accession>A0A7X9P1P6</accession>
<gene>
    <name evidence="2" type="ORF">HHU12_06465</name>
</gene>
<dbReference type="InterPro" id="IPR036691">
    <property type="entry name" value="Endo/exonu/phosph_ase_sf"/>
</dbReference>
<dbReference type="Pfam" id="PF03372">
    <property type="entry name" value="Exo_endo_phos"/>
    <property type="match status" value="1"/>
</dbReference>
<comment type="caution">
    <text evidence="2">The sequence shown here is derived from an EMBL/GenBank/DDBJ whole genome shotgun (WGS) entry which is preliminary data.</text>
</comment>
<dbReference type="PANTHER" id="PTHR12121:SF36">
    <property type="entry name" value="ENDONUCLEASE_EXONUCLEASE_PHOSPHATASE DOMAIN-CONTAINING PROTEIN"/>
    <property type="match status" value="1"/>
</dbReference>
<organism evidence="2 3">
    <name type="scientific">Flammeovirga aprica JL-4</name>
    <dbReference type="NCBI Taxonomy" id="694437"/>
    <lineage>
        <taxon>Bacteria</taxon>
        <taxon>Pseudomonadati</taxon>
        <taxon>Bacteroidota</taxon>
        <taxon>Cytophagia</taxon>
        <taxon>Cytophagales</taxon>
        <taxon>Flammeovirgaceae</taxon>
        <taxon>Flammeovirga</taxon>
    </lineage>
</organism>
<dbReference type="Gene3D" id="3.60.10.10">
    <property type="entry name" value="Endonuclease/exonuclease/phosphatase"/>
    <property type="match status" value="1"/>
</dbReference>
<evidence type="ECO:0000313" key="3">
    <source>
        <dbReference type="Proteomes" id="UP000576082"/>
    </source>
</evidence>
<dbReference type="GO" id="GO:0004519">
    <property type="term" value="F:endonuclease activity"/>
    <property type="evidence" value="ECO:0007669"/>
    <property type="project" value="UniProtKB-KW"/>
</dbReference>
<dbReference type="RefSeq" id="WP_169655940.1">
    <property type="nucleotide sequence ID" value="NZ_JABANE010000012.1"/>
</dbReference>
<dbReference type="PANTHER" id="PTHR12121">
    <property type="entry name" value="CARBON CATABOLITE REPRESSOR PROTEIN 4"/>
    <property type="match status" value="1"/>
</dbReference>
<keyword evidence="2" id="KW-0255">Endonuclease</keyword>
<keyword evidence="2" id="KW-0378">Hydrolase</keyword>
<keyword evidence="2" id="KW-0540">Nuclease</keyword>
<dbReference type="CDD" id="cd09083">
    <property type="entry name" value="EEP-1"/>
    <property type="match status" value="1"/>
</dbReference>
<dbReference type="AlphaFoldDB" id="A0A7X9P1P6"/>
<proteinExistence type="predicted"/>
<dbReference type="GO" id="GO:0000175">
    <property type="term" value="F:3'-5'-RNA exonuclease activity"/>
    <property type="evidence" value="ECO:0007669"/>
    <property type="project" value="TreeGrafter"/>
</dbReference>
<dbReference type="InterPro" id="IPR050410">
    <property type="entry name" value="CCR4/nocturin_mRNA_transcr"/>
</dbReference>
<keyword evidence="2" id="KW-0269">Exonuclease</keyword>
<name>A0A7X9P1P6_9BACT</name>
<dbReference type="EMBL" id="JABANE010000012">
    <property type="protein sequence ID" value="NME67603.1"/>
    <property type="molecule type" value="Genomic_DNA"/>
</dbReference>
<feature type="domain" description="Endonuclease/exonuclease/phosphatase" evidence="1">
    <location>
        <begin position="1"/>
        <end position="244"/>
    </location>
</feature>
<dbReference type="InterPro" id="IPR005135">
    <property type="entry name" value="Endo/exonuclease/phosphatase"/>
</dbReference>
<protein>
    <submittedName>
        <fullName evidence="2">Endonuclease/exonuclease/phosphatase family protein</fullName>
    </submittedName>
</protein>
<evidence type="ECO:0000313" key="2">
    <source>
        <dbReference type="EMBL" id="NME67603.1"/>
    </source>
</evidence>